<name>A0ABD3FDE7_9STRA</name>
<accession>A0ABD3FDE7</accession>
<evidence type="ECO:0000313" key="2">
    <source>
        <dbReference type="Proteomes" id="UP001632037"/>
    </source>
</evidence>
<dbReference type="Proteomes" id="UP001632037">
    <property type="component" value="Unassembled WGS sequence"/>
</dbReference>
<gene>
    <name evidence="1" type="ORF">V7S43_010143</name>
</gene>
<reference evidence="1 2" key="1">
    <citation type="submission" date="2024-09" db="EMBL/GenBank/DDBJ databases">
        <title>Genome sequencing and assembly of Phytophthora oleae, isolate VK10A, causative agent of rot of olive drupes.</title>
        <authorList>
            <person name="Conti Taguali S."/>
            <person name="Riolo M."/>
            <person name="La Spada F."/>
            <person name="Cacciola S.O."/>
            <person name="Dionisio G."/>
        </authorList>
    </citation>
    <scope>NUCLEOTIDE SEQUENCE [LARGE SCALE GENOMIC DNA]</scope>
    <source>
        <strain evidence="1 2">VK10A</strain>
    </source>
</reference>
<keyword evidence="2" id="KW-1185">Reference proteome</keyword>
<dbReference type="EMBL" id="JBIMZQ010000022">
    <property type="protein sequence ID" value="KAL3664968.1"/>
    <property type="molecule type" value="Genomic_DNA"/>
</dbReference>
<evidence type="ECO:0000313" key="1">
    <source>
        <dbReference type="EMBL" id="KAL3664968.1"/>
    </source>
</evidence>
<organism evidence="1 2">
    <name type="scientific">Phytophthora oleae</name>
    <dbReference type="NCBI Taxonomy" id="2107226"/>
    <lineage>
        <taxon>Eukaryota</taxon>
        <taxon>Sar</taxon>
        <taxon>Stramenopiles</taxon>
        <taxon>Oomycota</taxon>
        <taxon>Peronosporomycetes</taxon>
        <taxon>Peronosporales</taxon>
        <taxon>Peronosporaceae</taxon>
        <taxon>Phytophthora</taxon>
    </lineage>
</organism>
<dbReference type="AlphaFoldDB" id="A0ABD3FDE7"/>
<protein>
    <submittedName>
        <fullName evidence="1">Uncharacterized protein</fullName>
    </submittedName>
</protein>
<comment type="caution">
    <text evidence="1">The sequence shown here is derived from an EMBL/GenBank/DDBJ whole genome shotgun (WGS) entry which is preliminary data.</text>
</comment>
<proteinExistence type="predicted"/>
<sequence length="116" mass="12932">MDLQNMLQAITGRQIQRVKEALTSVKGEHLSRTSTADHDQHAPRYASITKEVDDLIPSEDGKKLCLRFLSVRGCKSTKAVPCFSGRAHFEPESLHAKVKAVIRKRFGGIKPKYASL</sequence>